<dbReference type="InterPro" id="IPR036844">
    <property type="entry name" value="Hint_dom_sf"/>
</dbReference>
<dbReference type="SUPFAM" id="SSF51294">
    <property type="entry name" value="Hedgehog/intein (Hint) domain"/>
    <property type="match status" value="1"/>
</dbReference>
<dbReference type="PROSITE" id="PS50817">
    <property type="entry name" value="INTEIN_N_TER"/>
    <property type="match status" value="1"/>
</dbReference>
<feature type="compositionally biased region" description="Basic and acidic residues" evidence="1">
    <location>
        <begin position="731"/>
        <end position="745"/>
    </location>
</feature>
<organism evidence="3 4">
    <name type="scientific">Agromyces intestinalis</name>
    <dbReference type="NCBI Taxonomy" id="2592652"/>
    <lineage>
        <taxon>Bacteria</taxon>
        <taxon>Bacillati</taxon>
        <taxon>Actinomycetota</taxon>
        <taxon>Actinomycetes</taxon>
        <taxon>Micrococcales</taxon>
        <taxon>Microbacteriaceae</taxon>
        <taxon>Agromyces</taxon>
    </lineage>
</organism>
<feature type="compositionally biased region" description="Low complexity" evidence="1">
    <location>
        <begin position="214"/>
        <end position="228"/>
    </location>
</feature>
<feature type="compositionally biased region" description="Pro residues" evidence="1">
    <location>
        <begin position="65"/>
        <end position="85"/>
    </location>
</feature>
<keyword evidence="4" id="KW-1185">Reference proteome</keyword>
<feature type="transmembrane region" description="Helical" evidence="2">
    <location>
        <begin position="678"/>
        <end position="698"/>
    </location>
</feature>
<evidence type="ECO:0000256" key="1">
    <source>
        <dbReference type="SAM" id="MobiDB-lite"/>
    </source>
</evidence>
<evidence type="ECO:0000256" key="2">
    <source>
        <dbReference type="SAM" id="Phobius"/>
    </source>
</evidence>
<dbReference type="GO" id="GO:0016539">
    <property type="term" value="P:intein-mediated protein splicing"/>
    <property type="evidence" value="ECO:0007669"/>
    <property type="project" value="InterPro"/>
</dbReference>
<feature type="region of interest" description="Disordered" evidence="1">
    <location>
        <begin position="45"/>
        <end position="91"/>
    </location>
</feature>
<evidence type="ECO:0008006" key="5">
    <source>
        <dbReference type="Google" id="ProtNLM"/>
    </source>
</evidence>
<gene>
    <name evidence="3" type="ORF">FLP10_06450</name>
</gene>
<feature type="region of interest" description="Disordered" evidence="1">
    <location>
        <begin position="530"/>
        <end position="550"/>
    </location>
</feature>
<proteinExistence type="predicted"/>
<dbReference type="OrthoDB" id="5044126at2"/>
<evidence type="ECO:0000313" key="3">
    <source>
        <dbReference type="EMBL" id="QEO14101.1"/>
    </source>
</evidence>
<keyword evidence="2" id="KW-0472">Membrane</keyword>
<keyword evidence="2" id="KW-0812">Transmembrane</keyword>
<accession>A0A5C1YDD6</accession>
<dbReference type="AlphaFoldDB" id="A0A5C1YDD6"/>
<name>A0A5C1YDD6_9MICO</name>
<keyword evidence="2" id="KW-1133">Transmembrane helix</keyword>
<feature type="transmembrane region" description="Helical" evidence="2">
    <location>
        <begin position="584"/>
        <end position="602"/>
    </location>
</feature>
<feature type="transmembrane region" description="Helical" evidence="2">
    <location>
        <begin position="608"/>
        <end position="628"/>
    </location>
</feature>
<feature type="compositionally biased region" description="Pro residues" evidence="1">
    <location>
        <begin position="747"/>
        <end position="760"/>
    </location>
</feature>
<dbReference type="InterPro" id="IPR006141">
    <property type="entry name" value="Intein_N"/>
</dbReference>
<feature type="compositionally biased region" description="Basic and acidic residues" evidence="1">
    <location>
        <begin position="761"/>
        <end position="771"/>
    </location>
</feature>
<feature type="region of interest" description="Disordered" evidence="1">
    <location>
        <begin position="728"/>
        <end position="817"/>
    </location>
</feature>
<feature type="transmembrane region" description="Helical" evidence="2">
    <location>
        <begin position="649"/>
        <end position="672"/>
    </location>
</feature>
<feature type="region of interest" description="Disordered" evidence="1">
    <location>
        <begin position="188"/>
        <end position="254"/>
    </location>
</feature>
<dbReference type="RefSeq" id="WP_149160123.1">
    <property type="nucleotide sequence ID" value="NZ_CP043505.1"/>
</dbReference>
<dbReference type="KEGG" id="ail:FLP10_06450"/>
<evidence type="ECO:0000313" key="4">
    <source>
        <dbReference type="Proteomes" id="UP000324678"/>
    </source>
</evidence>
<feature type="compositionally biased region" description="Basic and acidic residues" evidence="1">
    <location>
        <begin position="802"/>
        <end position="812"/>
    </location>
</feature>
<feature type="compositionally biased region" description="Basic and acidic residues" evidence="1">
    <location>
        <begin position="193"/>
        <end position="210"/>
    </location>
</feature>
<dbReference type="EMBL" id="CP043505">
    <property type="protein sequence ID" value="QEO14101.1"/>
    <property type="molecule type" value="Genomic_DNA"/>
</dbReference>
<dbReference type="Pfam" id="PF07591">
    <property type="entry name" value="PT-HINT"/>
    <property type="match status" value="1"/>
</dbReference>
<protein>
    <recommendedName>
        <fullName evidence="5">Hint domain-containing protein</fullName>
    </recommendedName>
</protein>
<sequence length="1082" mass="110748">MQATAGNAAVARLMAHARADTGLRTASPPPSVPAAAVAARLEESAAAGPLPAPEVSSVAPATEPAAPPAPPPPPTAPPSDPPPLVLPVDAPTDGQRALLDHLRTEHAGASGRLATSVGARLADIDAARDDQSAVVAAAERAALARVTDQASASRATITADANAAAGTVAAAAAAQSAAIDADRAAQGQAARDAVTDRSDTARARGDEAAERSVAAADTGAEATRADAASRIGEARARSSGGTAADPEVRRAQQHAGAELIDDTGARVGEAAESAATQMHAQAQEVAGGARGIADQLGTSLAEQGTAVSNQLDGQATQAASAVASAAKSGSGSVASARDAALANAGRTADGAVARIRGEAARQQAALQRAAEDAKASVRSAAESAQAEAAADLASAGSQLVAAPLGTEGTATAAAAVAQHVSDGFGAVEASLGTMTTDVIGALGEAGAAAAGELDAASDRVGSALERGGATTAQGLAGTAASVGAGLAQVGQQHRGAASDTVARLNSAGDATLAQGESALGDLLAQHEGRLDQTRSEVTARTGEPVSSLDSRVESAQARAAERASKSWLENQVDDLVSSVFTWEFLAGLVVGLLVAVIIIGTAGTATPFVIMAAGIAAGAAGAAAGTITHNAREGKSGTALFDDVLRNSLIGGLAGGVGAGVYLFGAGVVAGAGLTGGWAIAGGIITLEAAAIISNTVANVAAGRPWDENLLTAMLLAPLIELIAGRFTPKGRPEPEVPIRPEDPVVPRSPGPEEPVAPRRPTPDEPDRPVTPDEEDPRRPRRPKDEPERIPEGVTDEDVHIEDEFRPARDPNDPEVNPGVCFRAGTVVATPSGDATIESLRPGDVVLAVELATGLVGPRRVLQIHRRTTRRWVRIVAGTTMLHATPRHPFRTRSRDGWADAWVDAWVDAAQLEPGAVLVTASGEVHVERVEFVELDAEEATHNLTVEADENYLVGTARVLVHNLTESRLAYLSRPGYRNYTLRRNGVVYYSGMAGPNTTRADLEGRHSRNRNRFRPPADELVFEPGTREYGESRLMEQRLAEQHDTIIGRDGENYRGNRQEPLAADKLPEYLEYEQFKRGCG</sequence>
<reference evidence="3 4" key="1">
    <citation type="submission" date="2019-09" db="EMBL/GenBank/DDBJ databases">
        <title>Genome sequencing of strain KACC 19306.</title>
        <authorList>
            <person name="Heo J."/>
            <person name="Kim S.-J."/>
            <person name="Kim J.-S."/>
            <person name="Hong S.-B."/>
            <person name="Kwon S.-W."/>
        </authorList>
    </citation>
    <scope>NUCLEOTIDE SEQUENCE [LARGE SCALE GENOMIC DNA]</scope>
    <source>
        <strain evidence="3 4">KACC 19306</strain>
    </source>
</reference>
<dbReference type="Gene3D" id="2.170.16.10">
    <property type="entry name" value="Hedgehog/Intein (Hint) domain"/>
    <property type="match status" value="1"/>
</dbReference>
<dbReference type="CDD" id="cd00081">
    <property type="entry name" value="Hint"/>
    <property type="match status" value="1"/>
</dbReference>
<dbReference type="Proteomes" id="UP000324678">
    <property type="component" value="Chromosome"/>
</dbReference>